<keyword evidence="8" id="KW-1133">Transmembrane helix</keyword>
<dbReference type="Proteomes" id="UP001320831">
    <property type="component" value="Unassembled WGS sequence"/>
</dbReference>
<evidence type="ECO:0000256" key="2">
    <source>
        <dbReference type="ARBA" id="ARBA00012438"/>
    </source>
</evidence>
<dbReference type="PANTHER" id="PTHR44936:SF10">
    <property type="entry name" value="SENSOR PROTEIN RSTB"/>
    <property type="match status" value="1"/>
</dbReference>
<keyword evidence="8" id="KW-0472">Membrane</keyword>
<dbReference type="Gene3D" id="3.30.565.10">
    <property type="entry name" value="Histidine kinase-like ATPase, C-terminal domain"/>
    <property type="match status" value="1"/>
</dbReference>
<evidence type="ECO:0000256" key="3">
    <source>
        <dbReference type="ARBA" id="ARBA00022679"/>
    </source>
</evidence>
<dbReference type="PANTHER" id="PTHR44936">
    <property type="entry name" value="SENSOR PROTEIN CREC"/>
    <property type="match status" value="1"/>
</dbReference>
<evidence type="ECO:0000256" key="7">
    <source>
        <dbReference type="SAM" id="MobiDB-lite"/>
    </source>
</evidence>
<dbReference type="InterPro" id="IPR004358">
    <property type="entry name" value="Sig_transdc_His_kin-like_C"/>
</dbReference>
<proteinExistence type="predicted"/>
<dbReference type="PROSITE" id="PS50109">
    <property type="entry name" value="HIS_KIN"/>
    <property type="match status" value="1"/>
</dbReference>
<keyword evidence="11" id="KW-1185">Reference proteome</keyword>
<keyword evidence="4" id="KW-0547">Nucleotide-binding</keyword>
<keyword evidence="8" id="KW-0812">Transmembrane</keyword>
<dbReference type="Pfam" id="PF02518">
    <property type="entry name" value="HATPase_c"/>
    <property type="match status" value="1"/>
</dbReference>
<evidence type="ECO:0000256" key="6">
    <source>
        <dbReference type="ARBA" id="ARBA00022840"/>
    </source>
</evidence>
<evidence type="ECO:0000259" key="9">
    <source>
        <dbReference type="PROSITE" id="PS50109"/>
    </source>
</evidence>
<protein>
    <recommendedName>
        <fullName evidence="2">histidine kinase</fullName>
        <ecNumber evidence="2">2.7.13.3</ecNumber>
    </recommendedName>
</protein>
<reference evidence="10 11" key="1">
    <citation type="submission" date="2022-09" db="EMBL/GenBank/DDBJ databases">
        <title>Chelativorans salina sp. nov., a novel slightly halophilic bacterium isolated from a saline lake sediment enrichment.</title>
        <authorList>
            <person name="Gao L."/>
            <person name="Fang B.-Z."/>
            <person name="Li W.-J."/>
        </authorList>
    </citation>
    <scope>NUCLEOTIDE SEQUENCE [LARGE SCALE GENOMIC DNA]</scope>
    <source>
        <strain evidence="10 11">EGI FJ00035</strain>
    </source>
</reference>
<dbReference type="RefSeq" id="WP_260900268.1">
    <property type="nucleotide sequence ID" value="NZ_JAOCZP010000001.1"/>
</dbReference>
<evidence type="ECO:0000313" key="11">
    <source>
        <dbReference type="Proteomes" id="UP001320831"/>
    </source>
</evidence>
<feature type="transmembrane region" description="Helical" evidence="8">
    <location>
        <begin position="178"/>
        <end position="197"/>
    </location>
</feature>
<dbReference type="InterPro" id="IPR036890">
    <property type="entry name" value="HATPase_C_sf"/>
</dbReference>
<dbReference type="InterPro" id="IPR050980">
    <property type="entry name" value="2C_sensor_his_kinase"/>
</dbReference>
<dbReference type="PRINTS" id="PR00344">
    <property type="entry name" value="BCTRLSENSOR"/>
</dbReference>
<dbReference type="InterPro" id="IPR005467">
    <property type="entry name" value="His_kinase_dom"/>
</dbReference>
<dbReference type="InterPro" id="IPR003594">
    <property type="entry name" value="HATPase_dom"/>
</dbReference>
<gene>
    <name evidence="10" type="ORF">N5A92_02595</name>
</gene>
<dbReference type="GO" id="GO:0016301">
    <property type="term" value="F:kinase activity"/>
    <property type="evidence" value="ECO:0007669"/>
    <property type="project" value="UniProtKB-KW"/>
</dbReference>
<evidence type="ECO:0000256" key="8">
    <source>
        <dbReference type="SAM" id="Phobius"/>
    </source>
</evidence>
<feature type="domain" description="Histidine kinase" evidence="9">
    <location>
        <begin position="268"/>
        <end position="480"/>
    </location>
</feature>
<dbReference type="SUPFAM" id="SSF55874">
    <property type="entry name" value="ATPase domain of HSP90 chaperone/DNA topoisomerase II/histidine kinase"/>
    <property type="match status" value="1"/>
</dbReference>
<feature type="region of interest" description="Disordered" evidence="7">
    <location>
        <begin position="477"/>
        <end position="496"/>
    </location>
</feature>
<evidence type="ECO:0000256" key="1">
    <source>
        <dbReference type="ARBA" id="ARBA00000085"/>
    </source>
</evidence>
<feature type="transmembrane region" description="Helical" evidence="8">
    <location>
        <begin position="28"/>
        <end position="49"/>
    </location>
</feature>
<evidence type="ECO:0000313" key="10">
    <source>
        <dbReference type="EMBL" id="MCT7373930.1"/>
    </source>
</evidence>
<comment type="caution">
    <text evidence="10">The sequence shown here is derived from an EMBL/GenBank/DDBJ whole genome shotgun (WGS) entry which is preliminary data.</text>
</comment>
<accession>A0ABT2LH99</accession>
<organism evidence="10 11">
    <name type="scientific">Chelativorans salis</name>
    <dbReference type="NCBI Taxonomy" id="2978478"/>
    <lineage>
        <taxon>Bacteria</taxon>
        <taxon>Pseudomonadati</taxon>
        <taxon>Pseudomonadota</taxon>
        <taxon>Alphaproteobacteria</taxon>
        <taxon>Hyphomicrobiales</taxon>
        <taxon>Phyllobacteriaceae</taxon>
        <taxon>Chelativorans</taxon>
    </lineage>
</organism>
<comment type="catalytic activity">
    <reaction evidence="1">
        <text>ATP + protein L-histidine = ADP + protein N-phospho-L-histidine.</text>
        <dbReference type="EC" id="2.7.13.3"/>
    </reaction>
</comment>
<keyword evidence="6" id="KW-0067">ATP-binding</keyword>
<evidence type="ECO:0000256" key="4">
    <source>
        <dbReference type="ARBA" id="ARBA00022741"/>
    </source>
</evidence>
<dbReference type="SMART" id="SM00387">
    <property type="entry name" value="HATPase_c"/>
    <property type="match status" value="1"/>
</dbReference>
<sequence length="496" mass="53590">MADEQQENGKAAGDAGAVPLTRGLSTKLLLLTILFVMGAEVLIFIPSVANFGQQWMSQRLQTVAAVGVVLMEGEADDLSRQASNDLLMATGAKAIAVRDEGSARLLVVSEMPPEVDMHVNLDDIGPLQAIAQAFETMFFGGNRILRIYGRVGEGPRQYEIVIPDSGLRSAMLVYARNVAALSLIISLITAMLVFYAINRIMIGPIRAMTRSMLDFGAAPDDAERIIKPEDRGDEIGIAEHELAEMEQTLHRTLGERKRLADLGLAVSKINHDMRNMLASAQLMSDRLAQVSDPAVQSLTPRLVRTLDRAVAYSEGVLTYGRTQEAPPTRRRLRLCQLVDDVHATLAIDPASGIEFVNEVDPALEVHADAEQLFRVLANLCRNAVQAMSGESEAALVRRLTVSTDREERLVRVFVSDTGPGLPPRARENLFAAFRGAAKSGGTGLGLAIAQELVHAHGGEITLVESSSGQTVFCITIPDGGSGRQSIPPSRKRQTAN</sequence>
<evidence type="ECO:0000256" key="5">
    <source>
        <dbReference type="ARBA" id="ARBA00022777"/>
    </source>
</evidence>
<dbReference type="EMBL" id="JAOCZP010000001">
    <property type="protein sequence ID" value="MCT7373930.1"/>
    <property type="molecule type" value="Genomic_DNA"/>
</dbReference>
<keyword evidence="3" id="KW-0808">Transferase</keyword>
<dbReference type="EC" id="2.7.13.3" evidence="2"/>
<name>A0ABT2LH99_9HYPH</name>
<keyword evidence="5 10" id="KW-0418">Kinase</keyword>
<dbReference type="Gene3D" id="6.10.340.10">
    <property type="match status" value="1"/>
</dbReference>